<protein>
    <submittedName>
        <fullName evidence="2">Unnamed product</fullName>
    </submittedName>
</protein>
<name>A0A096P7Z0_OSTTA</name>
<feature type="region of interest" description="Disordered" evidence="1">
    <location>
        <begin position="266"/>
        <end position="287"/>
    </location>
</feature>
<feature type="compositionally biased region" description="Polar residues" evidence="1">
    <location>
        <begin position="207"/>
        <end position="223"/>
    </location>
</feature>
<dbReference type="InParanoid" id="A0A096P7Z0"/>
<dbReference type="RefSeq" id="XP_003082650.2">
    <property type="nucleotide sequence ID" value="XM_003082602.2"/>
</dbReference>
<evidence type="ECO:0000256" key="1">
    <source>
        <dbReference type="SAM" id="MobiDB-lite"/>
    </source>
</evidence>
<feature type="region of interest" description="Disordered" evidence="1">
    <location>
        <begin position="193"/>
        <end position="223"/>
    </location>
</feature>
<dbReference type="KEGG" id="ota:OT_ostta13g01760"/>
<proteinExistence type="predicted"/>
<dbReference type="Proteomes" id="UP000009170">
    <property type="component" value="Unassembled WGS sequence"/>
</dbReference>
<dbReference type="EMBL" id="CAID01000013">
    <property type="protein sequence ID" value="CEG00132.1"/>
    <property type="molecule type" value="Genomic_DNA"/>
</dbReference>
<evidence type="ECO:0000313" key="2">
    <source>
        <dbReference type="EMBL" id="CEG00132.1"/>
    </source>
</evidence>
<dbReference type="AlphaFoldDB" id="A0A096P7Z0"/>
<reference evidence="3" key="1">
    <citation type="journal article" date="2006" name="Proc. Natl. Acad. Sci. U.S.A.">
        <title>Genome analysis of the smallest free-living eukaryote Ostreococcus tauri unveils many unique features.</title>
        <authorList>
            <person name="Derelle E."/>
            <person name="Ferraz C."/>
            <person name="Rombauts S."/>
            <person name="Rouze P."/>
            <person name="Worden A.Z."/>
            <person name="Robbens S."/>
            <person name="Partensky F."/>
            <person name="Degroeve S."/>
            <person name="Echeynie S."/>
            <person name="Cooke R."/>
            <person name="Saeys Y."/>
            <person name="Wuyts J."/>
            <person name="Jabbari K."/>
            <person name="Bowler C."/>
            <person name="Panaud O."/>
            <person name="Piegu B."/>
            <person name="Ball S.G."/>
            <person name="Ral J.-P."/>
            <person name="Bouget F.-Y."/>
            <person name="Piganeau G."/>
            <person name="De Baets B."/>
            <person name="Picard A."/>
            <person name="Delseny M."/>
            <person name="Demaille J."/>
            <person name="Van de Peer Y."/>
            <person name="Moreau H."/>
        </authorList>
    </citation>
    <scope>NUCLEOTIDE SEQUENCE [LARGE SCALE GENOMIC DNA]</scope>
    <source>
        <strain evidence="3">OTTH 0595 / CCAP 157/2 / RCC745</strain>
    </source>
</reference>
<accession>A0A096P7Z0</accession>
<dbReference type="GeneID" id="9835739"/>
<evidence type="ECO:0000313" key="3">
    <source>
        <dbReference type="Proteomes" id="UP000009170"/>
    </source>
</evidence>
<feature type="compositionally biased region" description="Basic and acidic residues" evidence="1">
    <location>
        <begin position="193"/>
        <end position="204"/>
    </location>
</feature>
<reference evidence="2 3" key="2">
    <citation type="journal article" date="2014" name="BMC Genomics">
        <title>An improved genome of the model marine alga Ostreococcus tauri unfolds by assessing Illumina de novo assemblies.</title>
        <authorList>
            <person name="Blanc-Mathieu R."/>
            <person name="Verhelst B."/>
            <person name="Derelle E."/>
            <person name="Rombauts S."/>
            <person name="Bouget F.Y."/>
            <person name="Carre I."/>
            <person name="Chateau A."/>
            <person name="Eyre-Walker A."/>
            <person name="Grimsley N."/>
            <person name="Moreau H."/>
            <person name="Piegu B."/>
            <person name="Rivals E."/>
            <person name="Schackwitz W."/>
            <person name="Van de Peer Y."/>
            <person name="Piganeau G."/>
        </authorList>
    </citation>
    <scope>NUCLEOTIDE SEQUENCE [LARGE SCALE GENOMIC DNA]</scope>
    <source>
        <strain evidence="3">OTTH 0595 / CCAP 157/2 / RCC745</strain>
    </source>
</reference>
<organism evidence="2 3">
    <name type="scientific">Ostreococcus tauri</name>
    <name type="common">Marine green alga</name>
    <dbReference type="NCBI Taxonomy" id="70448"/>
    <lineage>
        <taxon>Eukaryota</taxon>
        <taxon>Viridiplantae</taxon>
        <taxon>Chlorophyta</taxon>
        <taxon>Mamiellophyceae</taxon>
        <taxon>Mamiellales</taxon>
        <taxon>Bathycoccaceae</taxon>
        <taxon>Ostreococcus</taxon>
    </lineage>
</organism>
<keyword evidence="3" id="KW-1185">Reference proteome</keyword>
<gene>
    <name evidence="2" type="ORF">OT_ostta13g01760</name>
</gene>
<sequence length="333" mass="38275">MKYGIDTTSTAESYHNFIKQLAHAEENSRWQKQRRMDWLCYFLTNVALPEFVQREHVTRDRLPYYIRNTYQSKMREYGAFIKSGKLRFELRNSSTVFCDAERREILASVHVQVTNTTSGVCSTHEVSNLHMLQTSALQRHHQLLTCNCVEGRNDVLCFAKLHAMVEANLQYTLAAFQLDDNVVHDDALRARREERRRVSHDNARGLKQNSENSGTGTIRKSNTSSQAEIYELLRRVQSITDEEDPIRRQKAVTALKVAVKELEAGNEKRQVEPGDDTTSVPFRENIPSDSGIGMHIFASATGKLPRMEHKRSHLNEDSLVRGKGILERKRSRS</sequence>
<comment type="caution">
    <text evidence="2">The sequence shown here is derived from an EMBL/GenBank/DDBJ whole genome shotgun (WGS) entry which is preliminary data.</text>
</comment>